<evidence type="ECO:0000256" key="8">
    <source>
        <dbReference type="ARBA" id="ARBA00023017"/>
    </source>
</evidence>
<dbReference type="EMBL" id="AHKC01017435">
    <property type="protein sequence ID" value="EKF27729.1"/>
    <property type="molecule type" value="Genomic_DNA"/>
</dbReference>
<keyword evidence="28" id="KW-1185">Reference proteome</keyword>
<dbReference type="Pfam" id="PF22597">
    <property type="entry name" value="DYN_lid"/>
    <property type="match status" value="1"/>
</dbReference>
<dbReference type="GO" id="GO:0036159">
    <property type="term" value="P:inner dynein arm assembly"/>
    <property type="evidence" value="ECO:0007669"/>
    <property type="project" value="UniProtKB-ARBA"/>
</dbReference>
<dbReference type="GO" id="GO:0051959">
    <property type="term" value="F:dynein light intermediate chain binding"/>
    <property type="evidence" value="ECO:0007669"/>
    <property type="project" value="InterPro"/>
</dbReference>
<dbReference type="FunFam" id="1.10.8.710:FF:000004">
    <property type="entry name" value="Dynein axonemal heavy chain 6"/>
    <property type="match status" value="1"/>
</dbReference>
<organism evidence="27 28">
    <name type="scientific">Trypanosoma cruzi marinkellei</name>
    <dbReference type="NCBI Taxonomy" id="85056"/>
    <lineage>
        <taxon>Eukaryota</taxon>
        <taxon>Discoba</taxon>
        <taxon>Euglenozoa</taxon>
        <taxon>Kinetoplastea</taxon>
        <taxon>Metakinetoplastina</taxon>
        <taxon>Trypanosomatida</taxon>
        <taxon>Trypanosomatidae</taxon>
        <taxon>Trypanosoma</taxon>
        <taxon>Schizotrypanum</taxon>
    </lineage>
</organism>
<dbReference type="GO" id="GO:0005524">
    <property type="term" value="F:ATP binding"/>
    <property type="evidence" value="ECO:0007669"/>
    <property type="project" value="UniProtKB-KW"/>
</dbReference>
<dbReference type="Pfam" id="PF18198">
    <property type="entry name" value="AAA_lid_11"/>
    <property type="match status" value="1"/>
</dbReference>
<dbReference type="FunFam" id="1.10.287.2620:FF:000002">
    <property type="entry name" value="Dynein heavy chain 2, axonemal"/>
    <property type="match status" value="1"/>
</dbReference>
<evidence type="ECO:0000259" key="22">
    <source>
        <dbReference type="Pfam" id="PF12781"/>
    </source>
</evidence>
<comment type="caution">
    <text evidence="27">The sequence shown here is derived from an EMBL/GenBank/DDBJ whole genome shotgun (WGS) entry which is preliminary data.</text>
</comment>
<dbReference type="InterPro" id="IPR027417">
    <property type="entry name" value="P-loop_NTPase"/>
</dbReference>
<dbReference type="GO" id="GO:0045505">
    <property type="term" value="F:dynein intermediate chain binding"/>
    <property type="evidence" value="ECO:0007669"/>
    <property type="project" value="InterPro"/>
</dbReference>
<dbReference type="FunFam" id="1.20.920.20:FF:000001">
    <property type="entry name" value="dynein heavy chain 2, axonemal"/>
    <property type="match status" value="1"/>
</dbReference>
<dbReference type="InterPro" id="IPR024317">
    <property type="entry name" value="Dynein_heavy_chain_D4_dom"/>
</dbReference>
<keyword evidence="10" id="KW-0969">Cilium</keyword>
<dbReference type="FunFam" id="3.40.50.300:FF:002141">
    <property type="entry name" value="Dynein heavy chain"/>
    <property type="match status" value="1"/>
</dbReference>
<feature type="domain" description="Dynein heavy chain AAA lid" evidence="24">
    <location>
        <begin position="3764"/>
        <end position="3902"/>
    </location>
</feature>
<evidence type="ECO:0000259" key="18">
    <source>
        <dbReference type="Pfam" id="PF08393"/>
    </source>
</evidence>
<dbReference type="FunFam" id="1.10.8.1220:FF:000001">
    <property type="entry name" value="Dynein axonemal heavy chain 5"/>
    <property type="match status" value="1"/>
</dbReference>
<feature type="domain" description="Dynein heavy chain hydrolytic ATP-binding dynein motor region" evidence="19">
    <location>
        <begin position="1515"/>
        <end position="1841"/>
    </location>
</feature>
<evidence type="ECO:0000256" key="2">
    <source>
        <dbReference type="ARBA" id="ARBA00008887"/>
    </source>
</evidence>
<evidence type="ECO:0000259" key="21">
    <source>
        <dbReference type="Pfam" id="PF12780"/>
    </source>
</evidence>
<dbReference type="Gene3D" id="3.20.180.20">
    <property type="entry name" value="Dynein heavy chain, N-terminal domain 2"/>
    <property type="match status" value="1"/>
</dbReference>
<dbReference type="Pfam" id="PF08393">
    <property type="entry name" value="DHC_N2"/>
    <property type="match status" value="1"/>
</dbReference>
<evidence type="ECO:0000256" key="7">
    <source>
        <dbReference type="ARBA" id="ARBA00022840"/>
    </source>
</evidence>
<dbReference type="Gene3D" id="1.20.140.100">
    <property type="entry name" value="Dynein heavy chain, N-terminal domain 2"/>
    <property type="match status" value="1"/>
</dbReference>
<dbReference type="Gene3D" id="6.10.140.1060">
    <property type="match status" value="1"/>
</dbReference>
<dbReference type="SUPFAM" id="SSF52540">
    <property type="entry name" value="P-loop containing nucleoside triphosphate hydrolases"/>
    <property type="match status" value="4"/>
</dbReference>
<evidence type="ECO:0000259" key="23">
    <source>
        <dbReference type="Pfam" id="PF17852"/>
    </source>
</evidence>
<dbReference type="InterPro" id="IPR043160">
    <property type="entry name" value="Dynein_C_barrel"/>
</dbReference>
<sequence length="4216" mass="483275">MSTNATLYRKFIFQWLLYGCSMLVFFCCSFFVLLLFALCCFSVTPIRRFWCFYFLLAMSISFKELVALRRVHLAQQKQQQQQQQNQQQSLDQWNRNHVAMSVISPPPISREAVEAQESPVNDWDGDDDGLSVGQQPPAWLREESPTPTTAPLHPWSQPVVGRYTVGEEVPVGKEPKVMVPREDVKGELPRVEVMRRWRRRYDEVSVETLLKERNIIVDGEFTGNKSGSYQSLLPLHAFDDRRYEELSPEDWLGKRDGSGGVSCKVLRNKGKWRWLPARVTEWNAKTNMLTVEIADIKEDGNNLKSSHGENGAVFGLPRLYVCFDAENPRNFVDRFAEACRLRTLVESVLRQQLYVESIPPDEYQAIDPLVLERVHKLSLSTPKLCENEAALAVNRLLEEVRTDYSRVMNFELMRQTTKNGALTQLFSGSGLPPEKAVVKPRECGVYGLRRNCFRDVVNNFYRDSFFACNAITIGVLQRVREGNDALLSKTVFRVDQSLEEVCPMTMDAFEELQVGFVRQNAQFIREKWVPDITKYIKSAFSHCIGASDVSLHLPESVYGGSKTQRLMCTITLQMQDALRTFLTRELGKFASFLEVAANYTVHVRGISDVKVVPHQDRENMRITPLFKVTLVEGDSQTLMYTTTATDFSKMLTELINRCLTLHTGLRSVERHLFSFLYDPSTAFVPSIDGEDPAVQSCLKRLVGTLTRAGVPLTEYIAKYEIFEDLVALDVPQYVESFKVQFTSTKGVEGEIERFIKKRTDISAQIPRFMNMGLFQVDCTDLRRQLANKCTQITNSMLEVLLQRVNLKVADVNDGFRALRETLMKPTETPEEVVERNEFIRMIPEKVFDLQTTIVEIQQIHAILDTFQVPLSEDDFNKKWMAIGWPAQLDDEIIRRQNELEQTRRSLIVNMRKSQEAFQEKISQMQLTVGGFHRRTNVNKINEIVADVHAIQEHIQTLITTANTLNTHESLFGLETTDYSVVRELSSDFDSFATLWLSVYDWNMAIRDWYNKPFTDIDAEEMEQRVMKNYQSVSKSTRDPKLTGLLIDIAQKTKTRIQEFKPMLPFVKYLRTEGLKERHWDQISKEVGHEIRPGKTLISLNDLAALKVTEYEEILSRISEVASREYQIETSLNKMKADWENIQLNVQAYKSTDCYVLPKDSVDTIQEKLDDQTLITQSLSFSPFKKMFENDIAAWEVSIRKIQNVMDEWLVCQKAWLYLEPIFQSEDIVRQLPREAKRFQKVHENWHNLTNKANEIGLVLQFCEPDESLEKFKENNGLLELIQRGLNQYLESKRSSFARFYFLSDDELLTILSEARDPRKIQPHFRKLFENIMEIDMREPINEMYGMYSQMREYIPFDSSIIPRKNIENWLTEIENMMQISIRSQLAQGLKNCVEKGRKFFILNAPGQVAIAVNQIMWTHDCEENFKAHGSLEPHLPKAKANLMELVELVRQPLSNLQRMNLSGLITIEVHARDIVENLAEDKIDSIYAFEWISQLRSYWENNDCYLRQVEAQFQYGGEYLGNTTRLVVTPLTDRIYLTLTGAMHMFLGGAPAGPAGTGKTETVKDLAKAVAKQCVVFNCQEGMTYASMGKFFKGLAQAGAWACFDEFNRIDVEVLSVVAQQVSSLQEAARTKQYRIAFEGTEIIVDPSYSVFITMNPGYAGRTELPDNLKVLFRPVACMVPDYAMIAEIRLFSFGYSNSRTLAQKMVATFRLSSEQLSSQDHYDFGMRAVNTVISAAGLMKRESPDEKEDVLLLRALRDSNMPKFLEEDLLLFSGIISDLFPGVELPPRDYGSLLGVLRETALAMHLEPTEMFLKKCVQLFEMNVLRHGQMIVGPTMGGKTSSARVLQAALTKLRVEMNEERFAEVHIHSLNPKSITMSQLYGGFDEATAEWRDGLIGELFRTAARDTTDSKQWIYFDGPVDALWIESMNTVLDDNKKLCLISGEIIAMTPYMSCWFEVEDLAVASPATVSRAGMIYMEPVSCIGVEAFITTWQRHRLPVTMDPYKEALGKLCTALFPALIEFVRQDVVEYSPSVWPNLVVSCFNIFEALLIPFTPTRTVEVPQARLERLKEAHMHLFLFAVVWSFGATGDMDSRQRFDQFIRTQLNNLEVSIKLPVIGCIQDYEFVVDEARWVLWTDRLPAFTAQVTAQNIADIIVPTADVARYKYINKLLLQKSFHTLCCGPTGTGKTVLLQQLLMHGMPKEFTPIFFTFSARTSANQTQDLIFSKFEVRRRASPQIWGAPVNQKFVIFIDDMNMPVKEQYGAQPPIEILRQYMDYNGWYDRKTREFFQIVDVVFAGAMGPPGGGRTHVSQRFLRHFNQIAFPEMDEDSMKRIFLSILEIYFKPFGEELSSKLSSIVNASIGIFYTVTKELRPTPSRPHYLFNLRDVAHVVSGLLKATPKKTTSLVDLLRLWVHEEMRTFRDRLTTVEDREWFDEQLQRQIEKHIKVPFTEIVPPETGTDGLLFVDFLDTKSDQPFYEEVKNPEKLVKVLEDKLVEYNNVSFHKMNIVMFAYAVEHICRIARVIRRPNGHVLLLGVGGSGRQSLSRVAAFLNDFEVFQVEISKNYSMNTWHEDVKTALRRVAFHNKQVLFLFTDTQIVNESMLEDVNNLLNSGEVPNLFVGLELDDVFNAMKPVCIAEGIQLDKVGMYARFVKFCKFNLHVSLCMSPLGEPFRNRLRMFPALVNCCTIDWFTAWPTQALRSVAHNYFTKLKLVPAEDLDKCTDLCVTIHQSVEEISIRFLEETRRHNYVTPTSFLELLHTFKRLLESQTEMENMTTHRLQNGLRKLRETENAVSDLQQTLEKNQPILIQKGESIKKLMEEIAIQTESAEETKREAQTEEAAVAAKQRECAAIEAEAQDQLSEALPELDRALASLANLKSSQITEVAGYKAPTPGVVMTMQGISILFQIKPIMRAAGPMEEKKPDYWATAKEQLLNNPNLLMQRLMNYDKEHIPERLIQAVMPLVSSEDFTPKKIAGASQACAAMCQWTHAMVKFHEVNKKVEPLRQRLAVAQEDNRVFQEKLRMAQARLEDVAIKLEKLQADKTRAEEEMKELERVVQLTEIKLGRAAMLIDGLAGEKKNWTSTLQEIKENSKYLLGDMIAAAGQIAYVGPFTTSYRNDLLNGWKNELKNLGILHHAQLSVYHTLQDPIVTQGWNVNGLPTDVLSVENAIIMSNARRWPLMIDPQNQANKWIRQTYPEGIEVLKPSQKDVIKRIEYAVRSGRAVLLENVGESIDASLAPLLAKQTFKQGGQEMIRLSEHAIPWNQEFKFYMTTKLPNPHYIPEVMVQVTLLNFFITPQGLEDQLLGVVVGQERKELEIRRSDLIKGNAAMRAEVADIQKTILRKMEEVTGDILDDESLIEYLNQSKATTDEIKIKVEEAEEAETEINASRELYRPVARHSSCLYFCCATLSNVDPMYQYSLQWFVRLFINGIESAEESEDLEQRLQSLKDYFTYSFYQNISRSLFEKHKIMFSFFLCVRILQQAGGIDDDEFRFLLQGPSMTSKVQPNPAQSWLTDSTWAEICYLSANFPCFRGISSHIADNLEHYRGIFMSSTAHREKLKGIYEQRLNSLERMMFLRCLRPDKLMAAVQDFVRDNLGERFIRPPPFDLFTSFKESSPTAPLIFILSQGADPFEDWKKFAESQNMGKKLSDISLGQGQGPRAERMLQEGMENGTWVLLQNCHLATSWMPTLERLVEAISPGIHPSFRLWLTSMPNPYFPVSVLQNGVKITNEPPKGMQANVTRSVLSYPEEYFESCRKPKEFRKLFFAMSFFHALIQERRKFGPLGWNIPYEYTSGDLGCCVTQIRMFLEKYDEVPYKVIRELSGNIHYGGRVTDDWDRRTLNTILEVFISPEVMEDGYSFSPSGVYHSIPTGMQKQYLDYIESWPLNTNPEIFGLHENADITCARNETFETLEAIVALQGEATRKNALGKSPDEVVVDLAKLIQGKISDPFDLAKFHKRYPTKYEDSMNTVLVQEAIRFNNLTVVVRETLEALSLAIKGEVLMNRELEEVYRCLYNNQVPGQWSERAYPSLKPLGSWVDDLAQRLAMIQAWYEGGHPNVYWISGFFFPQAFLTGILQNFARRKQISIDTVSYGFEWINTDPSTVTAPPQTGCYVQGIFIEGARIDRHTLQLAESMPKVLFEQVPMLWLNPIINKEKPKNDVYICPLYKTPRRAGTLSTTGHSTNYVLTMEIPTTVDPKHWIRRGVACVCALSS</sequence>
<dbReference type="GO" id="GO:0008017">
    <property type="term" value="F:microtubule binding"/>
    <property type="evidence" value="ECO:0007669"/>
    <property type="project" value="UniProtKB-ARBA"/>
</dbReference>
<evidence type="ECO:0000259" key="26">
    <source>
        <dbReference type="Pfam" id="PF22597"/>
    </source>
</evidence>
<dbReference type="Pfam" id="PF12775">
    <property type="entry name" value="AAA_7"/>
    <property type="match status" value="1"/>
</dbReference>
<feature type="domain" description="Dynein heavy chain coiled coil stalk" evidence="20">
    <location>
        <begin position="2780"/>
        <end position="3124"/>
    </location>
</feature>
<dbReference type="Gene3D" id="1.10.8.710">
    <property type="match status" value="1"/>
</dbReference>
<dbReference type="FunFam" id="3.10.490.20:FF:000001">
    <property type="entry name" value="dynein heavy chain 7, axonemal"/>
    <property type="match status" value="1"/>
</dbReference>
<dbReference type="OrthoDB" id="447173at2759"/>
<evidence type="ECO:0000259" key="24">
    <source>
        <dbReference type="Pfam" id="PF18198"/>
    </source>
</evidence>
<dbReference type="FunFam" id="1.20.1270.280:FF:000001">
    <property type="entry name" value="dynein heavy chain 7, axonemal"/>
    <property type="match status" value="1"/>
</dbReference>
<dbReference type="Pfam" id="PF12774">
    <property type="entry name" value="AAA_6"/>
    <property type="match status" value="1"/>
</dbReference>
<proteinExistence type="inferred from homology"/>
<evidence type="ECO:0000256" key="9">
    <source>
        <dbReference type="ARBA" id="ARBA00023054"/>
    </source>
</evidence>
<keyword evidence="4" id="KW-0493">Microtubule</keyword>
<keyword evidence="13" id="KW-0966">Cell projection</keyword>
<dbReference type="InterPro" id="IPR041466">
    <property type="entry name" value="Dynein_AAA5_ext"/>
</dbReference>
<feature type="transmembrane region" description="Helical" evidence="16">
    <location>
        <begin position="12"/>
        <end position="38"/>
    </location>
</feature>
<feature type="coiled-coil region" evidence="14">
    <location>
        <begin position="3364"/>
        <end position="3394"/>
    </location>
</feature>
<dbReference type="InterPro" id="IPR043157">
    <property type="entry name" value="Dynein_AAA1S"/>
</dbReference>
<dbReference type="InterPro" id="IPR042228">
    <property type="entry name" value="Dynein_linker_3"/>
</dbReference>
<evidence type="ECO:0000256" key="15">
    <source>
        <dbReference type="SAM" id="MobiDB-lite"/>
    </source>
</evidence>
<gene>
    <name evidence="27" type="ORF">MOQ_008537</name>
</gene>
<dbReference type="Pfam" id="PF17852">
    <property type="entry name" value="Dynein_AAA_lid"/>
    <property type="match status" value="1"/>
</dbReference>
<dbReference type="Gene3D" id="1.20.920.20">
    <property type="match status" value="1"/>
</dbReference>
<dbReference type="InterPro" id="IPR013602">
    <property type="entry name" value="Dynein_heavy_linker"/>
</dbReference>
<dbReference type="InterPro" id="IPR004273">
    <property type="entry name" value="Dynein_heavy_D6_P-loop"/>
</dbReference>
<dbReference type="FunFam" id="1.20.140.100:FF:000004">
    <property type="entry name" value="Dynein axonemal heavy chain 6"/>
    <property type="match status" value="1"/>
</dbReference>
<dbReference type="GO" id="GO:0036156">
    <property type="term" value="C:inner dynein arm"/>
    <property type="evidence" value="ECO:0007669"/>
    <property type="project" value="UniProtKB-ARBA"/>
</dbReference>
<evidence type="ECO:0000256" key="14">
    <source>
        <dbReference type="SAM" id="Coils"/>
    </source>
</evidence>
<feature type="coiled-coil region" evidence="14">
    <location>
        <begin position="2781"/>
        <end position="2864"/>
    </location>
</feature>
<dbReference type="Pfam" id="PF12780">
    <property type="entry name" value="AAA_8"/>
    <property type="match status" value="1"/>
</dbReference>
<dbReference type="Gene3D" id="3.40.50.300">
    <property type="entry name" value="P-loop containing nucleotide triphosphate hydrolases"/>
    <property type="match status" value="5"/>
</dbReference>
<dbReference type="InterPro" id="IPR041658">
    <property type="entry name" value="AAA_lid_11"/>
</dbReference>
<evidence type="ECO:0000256" key="1">
    <source>
        <dbReference type="ARBA" id="ARBA00004430"/>
    </source>
</evidence>
<evidence type="ECO:0000256" key="6">
    <source>
        <dbReference type="ARBA" id="ARBA00022741"/>
    </source>
</evidence>
<dbReference type="GO" id="GO:0005874">
    <property type="term" value="C:microtubule"/>
    <property type="evidence" value="ECO:0007669"/>
    <property type="project" value="UniProtKB-KW"/>
</dbReference>
<dbReference type="InterPro" id="IPR042222">
    <property type="entry name" value="Dynein_2_N"/>
</dbReference>
<dbReference type="FunFam" id="3.40.50.300:FF:000063">
    <property type="entry name" value="dynein heavy chain 6, axonemal"/>
    <property type="match status" value="1"/>
</dbReference>
<evidence type="ECO:0000256" key="5">
    <source>
        <dbReference type="ARBA" id="ARBA00022737"/>
    </source>
</evidence>
<evidence type="ECO:0000259" key="17">
    <source>
        <dbReference type="Pfam" id="PF03028"/>
    </source>
</evidence>
<keyword evidence="3" id="KW-0963">Cytoplasm</keyword>
<dbReference type="Gene3D" id="1.20.58.1120">
    <property type="match status" value="1"/>
</dbReference>
<keyword evidence="12" id="KW-0206">Cytoskeleton</keyword>
<dbReference type="FunFam" id="1.10.8.720:FF:000001">
    <property type="entry name" value="dynein heavy chain 7, axonemal"/>
    <property type="match status" value="1"/>
</dbReference>
<dbReference type="InterPro" id="IPR035706">
    <property type="entry name" value="AAA_9"/>
</dbReference>
<evidence type="ECO:0000259" key="20">
    <source>
        <dbReference type="Pfam" id="PF12777"/>
    </source>
</evidence>
<evidence type="ECO:0000313" key="28">
    <source>
        <dbReference type="Proteomes" id="UP000007350"/>
    </source>
</evidence>
<feature type="domain" description="Dynein heavy chain AAA 5 extension" evidence="23">
    <location>
        <begin position="2011"/>
        <end position="2138"/>
    </location>
</feature>
<dbReference type="FunFam" id="3.20.180.20:FF:000001">
    <property type="entry name" value="Dynein axonemal heavy chain 5"/>
    <property type="match status" value="1"/>
</dbReference>
<evidence type="ECO:0000313" key="27">
    <source>
        <dbReference type="EMBL" id="EKF27729.1"/>
    </source>
</evidence>
<feature type="domain" description="Dynein heavy chain AAA module D4" evidence="21">
    <location>
        <begin position="2507"/>
        <end position="2766"/>
    </location>
</feature>
<dbReference type="FunFam" id="3.40.50.300:FF:002213">
    <property type="entry name" value="Putative dynein heavy chain"/>
    <property type="match status" value="1"/>
</dbReference>
<dbReference type="InterPro" id="IPR041228">
    <property type="entry name" value="Dynein_C"/>
</dbReference>
<evidence type="ECO:0000256" key="13">
    <source>
        <dbReference type="ARBA" id="ARBA00023273"/>
    </source>
</evidence>
<feature type="region of interest" description="Disordered" evidence="15">
    <location>
        <begin position="114"/>
        <end position="155"/>
    </location>
</feature>
<dbReference type="FunFam" id="1.20.920.30:FF:000009">
    <property type="entry name" value="Dynein heavy chain 9"/>
    <property type="match status" value="1"/>
</dbReference>
<evidence type="ECO:0000259" key="25">
    <source>
        <dbReference type="Pfam" id="PF18199"/>
    </source>
</evidence>
<keyword evidence="11" id="KW-0505">Motor protein</keyword>
<dbReference type="InterPro" id="IPR042219">
    <property type="entry name" value="AAA_lid_11_sf"/>
</dbReference>
<protein>
    <submittedName>
        <fullName evidence="27">Dynein heavy chain, putative</fullName>
    </submittedName>
</protein>
<dbReference type="FunFam" id="1.20.58.1120:FF:000001">
    <property type="entry name" value="dynein heavy chain 2, axonemal"/>
    <property type="match status" value="1"/>
</dbReference>
<feature type="domain" description="Dynein heavy chain linker" evidence="18">
    <location>
        <begin position="982"/>
        <end position="1387"/>
    </location>
</feature>
<keyword evidence="9 14" id="KW-0175">Coiled coil</keyword>
<reference evidence="27 28" key="1">
    <citation type="journal article" date="2012" name="BMC Genomics">
        <title>Comparative genomic analysis of human infective Trypanosoma cruzi lineages with the bat-restricted subspecies T. cruzi marinkellei.</title>
        <authorList>
            <person name="Franzen O."/>
            <person name="Talavera-Lopez C."/>
            <person name="Ochaya S."/>
            <person name="Butler C.E."/>
            <person name="Messenger L.A."/>
            <person name="Lewis M.D."/>
            <person name="Llewellyn M.S."/>
            <person name="Marinkelle C.J."/>
            <person name="Tyler K.M."/>
            <person name="Miles M.A."/>
            <person name="Andersson B."/>
        </authorList>
    </citation>
    <scope>NUCLEOTIDE SEQUENCE [LARGE SCALE GENOMIC DNA]</scope>
    <source>
        <strain evidence="27 28">B7</strain>
    </source>
</reference>
<evidence type="ECO:0000256" key="4">
    <source>
        <dbReference type="ARBA" id="ARBA00022701"/>
    </source>
</evidence>
<dbReference type="GO" id="GO:0060294">
    <property type="term" value="P:cilium movement involved in cell motility"/>
    <property type="evidence" value="ECO:0007669"/>
    <property type="project" value="UniProtKB-ARBA"/>
</dbReference>
<evidence type="ECO:0000256" key="12">
    <source>
        <dbReference type="ARBA" id="ARBA00023212"/>
    </source>
</evidence>
<evidence type="ECO:0000256" key="16">
    <source>
        <dbReference type="SAM" id="Phobius"/>
    </source>
</evidence>
<evidence type="ECO:0000259" key="19">
    <source>
        <dbReference type="Pfam" id="PF12774"/>
    </source>
</evidence>
<evidence type="ECO:0000256" key="10">
    <source>
        <dbReference type="ARBA" id="ARBA00023069"/>
    </source>
</evidence>
<dbReference type="FunFam" id="3.40.50.300:FF:000362">
    <property type="entry name" value="Dynein, axonemal, heavy chain 6"/>
    <property type="match status" value="1"/>
</dbReference>
<keyword evidence="6" id="KW-0547">Nucleotide-binding</keyword>
<keyword evidence="7" id="KW-0067">ATP-binding</keyword>
<dbReference type="Gene3D" id="1.10.8.720">
    <property type="entry name" value="Region D6 of dynein motor"/>
    <property type="match status" value="1"/>
</dbReference>
<feature type="domain" description="Dynein 2 heavy chain 1 cytoplasmic ATPase lid" evidence="26">
    <location>
        <begin position="2350"/>
        <end position="2432"/>
    </location>
</feature>
<feature type="domain" description="Dynein heavy chain region D6 P-loop" evidence="17">
    <location>
        <begin position="3620"/>
        <end position="3732"/>
    </location>
</feature>
<comment type="similarity">
    <text evidence="2">Belongs to the dynein heavy chain family.</text>
</comment>
<feature type="domain" description="Dynein heavy chain C-terminal" evidence="25">
    <location>
        <begin position="3909"/>
        <end position="4212"/>
    </location>
</feature>
<dbReference type="InterPro" id="IPR026983">
    <property type="entry name" value="DHC"/>
</dbReference>
<dbReference type="Gene3D" id="1.20.920.30">
    <property type="match status" value="1"/>
</dbReference>
<dbReference type="Pfam" id="PF03028">
    <property type="entry name" value="Dynein_heavy"/>
    <property type="match status" value="1"/>
</dbReference>
<dbReference type="Gene3D" id="1.20.1270.280">
    <property type="match status" value="1"/>
</dbReference>
<dbReference type="Gene3D" id="1.10.287.2620">
    <property type="match status" value="1"/>
</dbReference>
<keyword evidence="16" id="KW-0812">Transmembrane</keyword>
<evidence type="ECO:0000256" key="11">
    <source>
        <dbReference type="ARBA" id="ARBA00023175"/>
    </source>
</evidence>
<keyword evidence="5" id="KW-0677">Repeat</keyword>
<keyword evidence="8" id="KW-0243">Dynein</keyword>
<dbReference type="GO" id="GO:0008569">
    <property type="term" value="F:minus-end-directed microtubule motor activity"/>
    <property type="evidence" value="ECO:0007669"/>
    <property type="project" value="InterPro"/>
</dbReference>
<dbReference type="Proteomes" id="UP000007350">
    <property type="component" value="Unassembled WGS sequence"/>
</dbReference>
<dbReference type="InterPro" id="IPR054354">
    <property type="entry name" value="DYNC2H1-like_lid"/>
</dbReference>
<dbReference type="FunFam" id="3.40.50.300:FF:001145">
    <property type="entry name" value="Putative dynein heavy chain"/>
    <property type="match status" value="1"/>
</dbReference>
<dbReference type="Pfam" id="PF12781">
    <property type="entry name" value="AAA_9"/>
    <property type="match status" value="1"/>
</dbReference>
<dbReference type="Pfam" id="PF18199">
    <property type="entry name" value="Dynein_C"/>
    <property type="match status" value="1"/>
</dbReference>
<dbReference type="Gene3D" id="3.10.490.20">
    <property type="match status" value="1"/>
</dbReference>
<dbReference type="Gene3D" id="1.10.472.130">
    <property type="match status" value="1"/>
</dbReference>
<feature type="domain" description="Dynein heavy chain ATP-binding dynein motor region" evidence="22">
    <location>
        <begin position="3155"/>
        <end position="3374"/>
    </location>
</feature>
<comment type="subcellular location">
    <subcellularLocation>
        <location evidence="1">Cytoplasm</location>
        <location evidence="1">Cytoskeleton</location>
        <location evidence="1">Cilium axoneme</location>
    </subcellularLocation>
</comment>
<keyword evidence="16" id="KW-1133">Transmembrane helix</keyword>
<dbReference type="PANTHER" id="PTHR22878">
    <property type="entry name" value="DYNEIN HEAVY CHAIN 6, AXONEMAL-LIKE-RELATED"/>
    <property type="match status" value="1"/>
</dbReference>
<dbReference type="InterPro" id="IPR024743">
    <property type="entry name" value="Dynein_HC_stalk"/>
</dbReference>
<feature type="transmembrane region" description="Helical" evidence="16">
    <location>
        <begin position="50"/>
        <end position="68"/>
    </location>
</feature>
<dbReference type="Gene3D" id="1.10.8.1220">
    <property type="match status" value="1"/>
</dbReference>
<feature type="coiled-coil region" evidence="14">
    <location>
        <begin position="3010"/>
        <end position="3093"/>
    </location>
</feature>
<dbReference type="Pfam" id="PF12777">
    <property type="entry name" value="MT"/>
    <property type="match status" value="1"/>
</dbReference>
<evidence type="ECO:0000256" key="3">
    <source>
        <dbReference type="ARBA" id="ARBA00022490"/>
    </source>
</evidence>
<name>K2MQ18_TRYCR</name>
<dbReference type="InterPro" id="IPR035699">
    <property type="entry name" value="AAA_6"/>
</dbReference>
<accession>K2MQ18</accession>
<keyword evidence="16" id="KW-0472">Membrane</keyword>
<dbReference type="PANTHER" id="PTHR22878:SF73">
    <property type="entry name" value="DYNEIN AXONEMAL HEAVY CHAIN 1"/>
    <property type="match status" value="1"/>
</dbReference>